<organism evidence="2">
    <name type="scientific">viral metagenome</name>
    <dbReference type="NCBI Taxonomy" id="1070528"/>
    <lineage>
        <taxon>unclassified sequences</taxon>
        <taxon>metagenomes</taxon>
        <taxon>organismal metagenomes</taxon>
    </lineage>
</organism>
<evidence type="ECO:0000256" key="1">
    <source>
        <dbReference type="SAM" id="MobiDB-lite"/>
    </source>
</evidence>
<feature type="region of interest" description="Disordered" evidence="1">
    <location>
        <begin position="40"/>
        <end position="93"/>
    </location>
</feature>
<reference evidence="2" key="1">
    <citation type="journal article" date="2020" name="Nature">
        <title>Giant virus diversity and host interactions through global metagenomics.</title>
        <authorList>
            <person name="Schulz F."/>
            <person name="Roux S."/>
            <person name="Paez-Espino D."/>
            <person name="Jungbluth S."/>
            <person name="Walsh D.A."/>
            <person name="Denef V.J."/>
            <person name="McMahon K.D."/>
            <person name="Konstantinidis K.T."/>
            <person name="Eloe-Fadrosh E.A."/>
            <person name="Kyrpides N.C."/>
            <person name="Woyke T."/>
        </authorList>
    </citation>
    <scope>NUCLEOTIDE SEQUENCE</scope>
    <source>
        <strain evidence="2">GVMAG-S-3300012919-55</strain>
    </source>
</reference>
<name>A0A6C0KN69_9ZZZZ</name>
<protein>
    <submittedName>
        <fullName evidence="2">Uncharacterized protein</fullName>
    </submittedName>
</protein>
<evidence type="ECO:0000313" key="2">
    <source>
        <dbReference type="EMBL" id="QHU17778.1"/>
    </source>
</evidence>
<accession>A0A6C0KN69</accession>
<dbReference type="EMBL" id="MN740918">
    <property type="protein sequence ID" value="QHU17778.1"/>
    <property type="molecule type" value="Genomic_DNA"/>
</dbReference>
<feature type="compositionally biased region" description="Basic residues" evidence="1">
    <location>
        <begin position="53"/>
        <end position="93"/>
    </location>
</feature>
<proteinExistence type="predicted"/>
<dbReference type="AlphaFoldDB" id="A0A6C0KN69"/>
<sequence length="93" mass="10530">MELQGSEYQAGSDGINHGSESIGAAYITQSDNPIDAKLFAGTHNTSSGVHQCGGKRKTKKRNRNMKKRNRNKKNKTKKRSKTNKRKNRRKSKR</sequence>